<name>A0A2T5IGT5_9PROT</name>
<dbReference type="Proteomes" id="UP000244152">
    <property type="component" value="Unassembled WGS sequence"/>
</dbReference>
<accession>A0A2T5IGT5</accession>
<evidence type="ECO:0000256" key="1">
    <source>
        <dbReference type="SAM" id="MobiDB-lite"/>
    </source>
</evidence>
<comment type="caution">
    <text evidence="2">The sequence shown here is derived from an EMBL/GenBank/DDBJ whole genome shotgun (WGS) entry which is preliminary data.</text>
</comment>
<feature type="region of interest" description="Disordered" evidence="1">
    <location>
        <begin position="74"/>
        <end position="93"/>
    </location>
</feature>
<evidence type="ECO:0000313" key="3">
    <source>
        <dbReference type="Proteomes" id="UP000244152"/>
    </source>
</evidence>
<proteinExistence type="predicted"/>
<feature type="compositionally biased region" description="Polar residues" evidence="1">
    <location>
        <begin position="77"/>
        <end position="93"/>
    </location>
</feature>
<reference evidence="2 3" key="1">
    <citation type="submission" date="2018-04" db="EMBL/GenBank/DDBJ databases">
        <title>Active sludge and wastewater microbial communities from Klosterneuburg, Austria.</title>
        <authorList>
            <person name="Wagner M."/>
        </authorList>
    </citation>
    <scope>NUCLEOTIDE SEQUENCE [LARGE SCALE GENOMIC DNA]</scope>
    <source>
        <strain evidence="2 3">Nl12</strain>
    </source>
</reference>
<protein>
    <submittedName>
        <fullName evidence="2">Uncharacterized protein</fullName>
    </submittedName>
</protein>
<dbReference type="AlphaFoldDB" id="A0A2T5IGT5"/>
<dbReference type="EMBL" id="QAOK01000002">
    <property type="protein sequence ID" value="PTQ83043.1"/>
    <property type="molecule type" value="Genomic_DNA"/>
</dbReference>
<sequence length="93" mass="10255">MRRTTALDETIPFALSPFVFVRPELVGGQTGSGQVLSRALFREVSDLLMKRLRNIIASLYGANKAWKRFKPDLKSEFGSNPTGHSVGTISKTS</sequence>
<gene>
    <name evidence="2" type="ORF">C8R21_10246</name>
</gene>
<organism evidence="2 3">
    <name type="scientific">Nitrosospira multiformis</name>
    <dbReference type="NCBI Taxonomy" id="1231"/>
    <lineage>
        <taxon>Bacteria</taxon>
        <taxon>Pseudomonadati</taxon>
        <taxon>Pseudomonadota</taxon>
        <taxon>Betaproteobacteria</taxon>
        <taxon>Nitrosomonadales</taxon>
        <taxon>Nitrosomonadaceae</taxon>
        <taxon>Nitrosospira</taxon>
    </lineage>
</organism>
<evidence type="ECO:0000313" key="2">
    <source>
        <dbReference type="EMBL" id="PTQ83043.1"/>
    </source>
</evidence>